<dbReference type="EMBL" id="DXGD01000117">
    <property type="protein sequence ID" value="HIW99130.1"/>
    <property type="molecule type" value="Genomic_DNA"/>
</dbReference>
<evidence type="ECO:0008006" key="3">
    <source>
        <dbReference type="Google" id="ProtNLM"/>
    </source>
</evidence>
<evidence type="ECO:0000313" key="1">
    <source>
        <dbReference type="EMBL" id="HIW99130.1"/>
    </source>
</evidence>
<evidence type="ECO:0000313" key="2">
    <source>
        <dbReference type="Proteomes" id="UP000824151"/>
    </source>
</evidence>
<dbReference type="Proteomes" id="UP000824151">
    <property type="component" value="Unassembled WGS sequence"/>
</dbReference>
<name>A0A9D1USF7_9MICC</name>
<comment type="caution">
    <text evidence="1">The sequence shown here is derived from an EMBL/GenBank/DDBJ whole genome shotgun (WGS) entry which is preliminary data.</text>
</comment>
<proteinExistence type="predicted"/>
<reference evidence="1" key="1">
    <citation type="journal article" date="2021" name="PeerJ">
        <title>Extensive microbial diversity within the chicken gut microbiome revealed by metagenomics and culture.</title>
        <authorList>
            <person name="Gilroy R."/>
            <person name="Ravi A."/>
            <person name="Getino M."/>
            <person name="Pursley I."/>
            <person name="Horton D.L."/>
            <person name="Alikhan N.F."/>
            <person name="Baker D."/>
            <person name="Gharbi K."/>
            <person name="Hall N."/>
            <person name="Watson M."/>
            <person name="Adriaenssens E.M."/>
            <person name="Foster-Nyarko E."/>
            <person name="Jarju S."/>
            <person name="Secka A."/>
            <person name="Antonio M."/>
            <person name="Oren A."/>
            <person name="Chaudhuri R.R."/>
            <person name="La Ragione R."/>
            <person name="Hildebrand F."/>
            <person name="Pallen M.J."/>
        </authorList>
    </citation>
    <scope>NUCLEOTIDE SEQUENCE</scope>
    <source>
        <strain evidence="1">ChiHejej3B27-3195</strain>
    </source>
</reference>
<accession>A0A9D1USF7</accession>
<dbReference type="AlphaFoldDB" id="A0A9D1USF7"/>
<gene>
    <name evidence="1" type="ORF">H9871_03205</name>
</gene>
<organism evidence="1 2">
    <name type="scientific">Candidatus Nesterenkonia stercoripullorum</name>
    <dbReference type="NCBI Taxonomy" id="2838701"/>
    <lineage>
        <taxon>Bacteria</taxon>
        <taxon>Bacillati</taxon>
        <taxon>Actinomycetota</taxon>
        <taxon>Actinomycetes</taxon>
        <taxon>Micrococcales</taxon>
        <taxon>Micrococcaceae</taxon>
        <taxon>Nesterenkonia</taxon>
    </lineage>
</organism>
<protein>
    <recommendedName>
        <fullName evidence="3">WGR domain-containing protein</fullName>
    </recommendedName>
</protein>
<reference evidence="1" key="2">
    <citation type="submission" date="2021-04" db="EMBL/GenBank/DDBJ databases">
        <authorList>
            <person name="Gilroy R."/>
        </authorList>
    </citation>
    <scope>NUCLEOTIDE SEQUENCE</scope>
    <source>
        <strain evidence="1">ChiHejej3B27-3195</strain>
    </source>
</reference>
<sequence length="168" mass="18293">MHTLYRFDDSDQAGSGWFYREAWHDDAAGEFVIHHGALGANGKITAESVASAEEAETLMDSFLQQCHADGYAPAPPESQHEIVMSYPLKAAEPNASERRNAQQVHHAVLTALAWRGLGEISGLEPATIQGESTLAFTVRTLHRRKASEAARNAVKGCDVPQSKVRLQA</sequence>